<keyword evidence="9" id="KW-0963">Cytoplasm</keyword>
<dbReference type="Gene3D" id="1.25.40.990">
    <property type="match status" value="1"/>
</dbReference>
<feature type="coiled-coil region" evidence="25">
    <location>
        <begin position="1127"/>
        <end position="1168"/>
    </location>
</feature>
<keyword evidence="14" id="KW-0653">Protein transport</keyword>
<evidence type="ECO:0000256" key="15">
    <source>
        <dbReference type="ARBA" id="ARBA00022990"/>
    </source>
</evidence>
<feature type="region of interest" description="Disordered" evidence="26">
    <location>
        <begin position="1"/>
        <end position="147"/>
    </location>
</feature>
<keyword evidence="18" id="KW-0906">Nuclear pore complex</keyword>
<evidence type="ECO:0000256" key="5">
    <source>
        <dbReference type="ARBA" id="ARBA00013184"/>
    </source>
</evidence>
<feature type="domain" description="PCI" evidence="27">
    <location>
        <begin position="594"/>
        <end position="766"/>
    </location>
</feature>
<feature type="compositionally biased region" description="Basic and acidic residues" evidence="26">
    <location>
        <begin position="108"/>
        <end position="140"/>
    </location>
</feature>
<evidence type="ECO:0000256" key="14">
    <source>
        <dbReference type="ARBA" id="ARBA00022927"/>
    </source>
</evidence>
<evidence type="ECO:0000256" key="19">
    <source>
        <dbReference type="ARBA" id="ARBA00023242"/>
    </source>
</evidence>
<dbReference type="EC" id="2.3.1.48" evidence="5"/>
<dbReference type="InterPro" id="IPR005062">
    <property type="entry name" value="SAC3/GANP/THP3_conserved"/>
</dbReference>
<dbReference type="PANTHER" id="PTHR12436">
    <property type="entry name" value="80 KDA MCM3-ASSOCIATED PROTEIN"/>
    <property type="match status" value="1"/>
</dbReference>
<keyword evidence="8" id="KW-0488">Methylation</keyword>
<keyword evidence="15" id="KW-0007">Acetylation</keyword>
<keyword evidence="12" id="KW-0509">mRNA transport</keyword>
<keyword evidence="17 25" id="KW-0175">Coiled coil</keyword>
<evidence type="ECO:0000256" key="10">
    <source>
        <dbReference type="ARBA" id="ARBA00022553"/>
    </source>
</evidence>
<dbReference type="InterPro" id="IPR031908">
    <property type="entry name" value="NupH_GANP"/>
</dbReference>
<comment type="caution">
    <text evidence="28">The sequence shown here is derived from an EMBL/GenBank/DDBJ whole genome shotgun (WGS) entry which is preliminary data.</text>
</comment>
<dbReference type="FunFam" id="1.25.40.990:FF:000003">
    <property type="entry name" value="germinal-center associated nuclear protein isoform X2"/>
    <property type="match status" value="1"/>
</dbReference>
<protein>
    <recommendedName>
        <fullName evidence="24">Germinal-center associated nuclear protein</fullName>
        <ecNumber evidence="5">2.3.1.48</ecNumber>
    </recommendedName>
</protein>
<dbReference type="SUPFAM" id="SSF54928">
    <property type="entry name" value="RNA-binding domain, RBD"/>
    <property type="match status" value="1"/>
</dbReference>
<feature type="compositionally biased region" description="Low complexity" evidence="26">
    <location>
        <begin position="855"/>
        <end position="865"/>
    </location>
</feature>
<feature type="compositionally biased region" description="Basic and acidic residues" evidence="26">
    <location>
        <begin position="1931"/>
        <end position="1944"/>
    </location>
</feature>
<proteinExistence type="inferred from homology"/>
<evidence type="ECO:0000256" key="8">
    <source>
        <dbReference type="ARBA" id="ARBA00022481"/>
    </source>
</evidence>
<dbReference type="Proteomes" id="UP001066276">
    <property type="component" value="Chromosome 3_1"/>
</dbReference>
<evidence type="ECO:0000256" key="3">
    <source>
        <dbReference type="ARBA" id="ARBA00004567"/>
    </source>
</evidence>
<feature type="compositionally biased region" description="Polar residues" evidence="26">
    <location>
        <begin position="874"/>
        <end position="887"/>
    </location>
</feature>
<evidence type="ECO:0000256" key="26">
    <source>
        <dbReference type="SAM" id="MobiDB-lite"/>
    </source>
</evidence>
<dbReference type="CDD" id="cd22249">
    <property type="entry name" value="UDM1_RNF168_RNF169-like"/>
    <property type="match status" value="1"/>
</dbReference>
<dbReference type="GO" id="GO:0005654">
    <property type="term" value="C:nucleoplasm"/>
    <property type="evidence" value="ECO:0007669"/>
    <property type="project" value="UniProtKB-SubCell"/>
</dbReference>
<keyword evidence="16" id="KW-0811">Translocation</keyword>
<evidence type="ECO:0000259" key="27">
    <source>
        <dbReference type="PROSITE" id="PS50250"/>
    </source>
</evidence>
<evidence type="ECO:0000256" key="24">
    <source>
        <dbReference type="ARBA" id="ARBA00069544"/>
    </source>
</evidence>
<name>A0AAV7UFW0_PLEWA</name>
<evidence type="ECO:0000256" key="1">
    <source>
        <dbReference type="ARBA" id="ARBA00004286"/>
    </source>
</evidence>
<keyword evidence="20" id="KW-0012">Acyltransferase</keyword>
<evidence type="ECO:0000256" key="9">
    <source>
        <dbReference type="ARBA" id="ARBA00022490"/>
    </source>
</evidence>
<evidence type="ECO:0000256" key="11">
    <source>
        <dbReference type="ARBA" id="ARBA00022679"/>
    </source>
</evidence>
<dbReference type="InterPro" id="IPR045107">
    <property type="entry name" value="SAC3/GANP/THP3"/>
</dbReference>
<evidence type="ECO:0000256" key="20">
    <source>
        <dbReference type="ARBA" id="ARBA00023315"/>
    </source>
</evidence>
<dbReference type="InterPro" id="IPR031907">
    <property type="entry name" value="MCM3AP_GANP"/>
</dbReference>
<evidence type="ECO:0000256" key="7">
    <source>
        <dbReference type="ARBA" id="ARBA00022454"/>
    </source>
</evidence>
<dbReference type="GO" id="GO:0061733">
    <property type="term" value="F:protein-lysine-acetyltransferase activity"/>
    <property type="evidence" value="ECO:0007669"/>
    <property type="project" value="UniProtKB-EC"/>
</dbReference>
<comment type="function">
    <text evidence="23">As a component of the TREX-2 complex, involved in the export of mRNAs to the cytoplasm through the nuclear pores. Through the acetylation of histones, affects the assembly of nucleosomes at immunoglobulin variable region genes and promotes the recruitment and positioning of transcription complex to favor DNA cytosine deaminase AICDA/AID targeting, hence promoting somatic hypermutations.</text>
</comment>
<evidence type="ECO:0000256" key="16">
    <source>
        <dbReference type="ARBA" id="ARBA00023010"/>
    </source>
</evidence>
<dbReference type="GO" id="GO:0003676">
    <property type="term" value="F:nucleic acid binding"/>
    <property type="evidence" value="ECO:0007669"/>
    <property type="project" value="InterPro"/>
</dbReference>
<reference evidence="28" key="1">
    <citation type="journal article" date="2022" name="bioRxiv">
        <title>Sequencing and chromosome-scale assembly of the giantPleurodeles waltlgenome.</title>
        <authorList>
            <person name="Brown T."/>
            <person name="Elewa A."/>
            <person name="Iarovenko S."/>
            <person name="Subramanian E."/>
            <person name="Araus A.J."/>
            <person name="Petzold A."/>
            <person name="Susuki M."/>
            <person name="Suzuki K.-i.T."/>
            <person name="Hayashi T."/>
            <person name="Toyoda A."/>
            <person name="Oliveira C."/>
            <person name="Osipova E."/>
            <person name="Leigh N.D."/>
            <person name="Simon A."/>
            <person name="Yun M.H."/>
        </authorList>
    </citation>
    <scope>NUCLEOTIDE SEQUENCE</scope>
    <source>
        <strain evidence="28">20211129_DDA</strain>
        <tissue evidence="28">Liver</tissue>
    </source>
</reference>
<dbReference type="Pfam" id="PF16768">
    <property type="entry name" value="NupH_GANP"/>
    <property type="match status" value="1"/>
</dbReference>
<dbReference type="InterPro" id="IPR035979">
    <property type="entry name" value="RBD_domain_sf"/>
</dbReference>
<dbReference type="Gene3D" id="6.10.250.1340">
    <property type="match status" value="1"/>
</dbReference>
<evidence type="ECO:0000313" key="28">
    <source>
        <dbReference type="EMBL" id="KAJ1187895.1"/>
    </source>
</evidence>
<dbReference type="GO" id="GO:0015031">
    <property type="term" value="P:protein transport"/>
    <property type="evidence" value="ECO:0007669"/>
    <property type="project" value="UniProtKB-KW"/>
</dbReference>
<dbReference type="GO" id="GO:0006406">
    <property type="term" value="P:mRNA export from nucleus"/>
    <property type="evidence" value="ECO:0007669"/>
    <property type="project" value="TreeGrafter"/>
</dbReference>
<dbReference type="Pfam" id="PF03399">
    <property type="entry name" value="SAC3_GANP"/>
    <property type="match status" value="1"/>
</dbReference>
<dbReference type="PANTHER" id="PTHR12436:SF3">
    <property type="entry name" value="GERMINAL-CENTER ASSOCIATED NUCLEAR PROTEIN"/>
    <property type="match status" value="1"/>
</dbReference>
<evidence type="ECO:0000256" key="21">
    <source>
        <dbReference type="ARBA" id="ARBA00038443"/>
    </source>
</evidence>
<dbReference type="GO" id="GO:0005643">
    <property type="term" value="C:nuclear pore"/>
    <property type="evidence" value="ECO:0007669"/>
    <property type="project" value="UniProtKB-SubCell"/>
</dbReference>
<evidence type="ECO:0000313" key="29">
    <source>
        <dbReference type="Proteomes" id="UP001066276"/>
    </source>
</evidence>
<evidence type="ECO:0000256" key="2">
    <source>
        <dbReference type="ARBA" id="ARBA00004496"/>
    </source>
</evidence>
<comment type="catalytic activity">
    <reaction evidence="22">
        <text>L-lysyl-[histone] + acetyl-CoA = N(6)-acetyl-L-lysyl-[histone] + CoA + H(+)</text>
        <dbReference type="Rhea" id="RHEA:21992"/>
        <dbReference type="Rhea" id="RHEA-COMP:9845"/>
        <dbReference type="Rhea" id="RHEA-COMP:11338"/>
        <dbReference type="ChEBI" id="CHEBI:15378"/>
        <dbReference type="ChEBI" id="CHEBI:29969"/>
        <dbReference type="ChEBI" id="CHEBI:57287"/>
        <dbReference type="ChEBI" id="CHEBI:57288"/>
        <dbReference type="ChEBI" id="CHEBI:61930"/>
        <dbReference type="EC" id="2.3.1.48"/>
    </reaction>
    <physiologicalReaction direction="left-to-right" evidence="22">
        <dbReference type="Rhea" id="RHEA:21993"/>
    </physiologicalReaction>
</comment>
<dbReference type="Pfam" id="PF16769">
    <property type="entry name" value="MCM3AP_GANP"/>
    <property type="match status" value="1"/>
</dbReference>
<feature type="compositionally biased region" description="Polar residues" evidence="26">
    <location>
        <begin position="1"/>
        <end position="22"/>
    </location>
</feature>
<evidence type="ECO:0000256" key="12">
    <source>
        <dbReference type="ARBA" id="ARBA00022816"/>
    </source>
</evidence>
<evidence type="ECO:0000256" key="23">
    <source>
        <dbReference type="ARBA" id="ARBA00055631"/>
    </source>
</evidence>
<dbReference type="GO" id="GO:0070390">
    <property type="term" value="C:transcription export complex 2"/>
    <property type="evidence" value="ECO:0007669"/>
    <property type="project" value="TreeGrafter"/>
</dbReference>
<organism evidence="28 29">
    <name type="scientific">Pleurodeles waltl</name>
    <name type="common">Iberian ribbed newt</name>
    <dbReference type="NCBI Taxonomy" id="8319"/>
    <lineage>
        <taxon>Eukaryota</taxon>
        <taxon>Metazoa</taxon>
        <taxon>Chordata</taxon>
        <taxon>Craniata</taxon>
        <taxon>Vertebrata</taxon>
        <taxon>Euteleostomi</taxon>
        <taxon>Amphibia</taxon>
        <taxon>Batrachia</taxon>
        <taxon>Caudata</taxon>
        <taxon>Salamandroidea</taxon>
        <taxon>Salamandridae</taxon>
        <taxon>Pleurodelinae</taxon>
        <taxon>Pleurodeles</taxon>
    </lineage>
</organism>
<evidence type="ECO:0000256" key="13">
    <source>
        <dbReference type="ARBA" id="ARBA00022859"/>
    </source>
</evidence>
<dbReference type="GO" id="GO:0002376">
    <property type="term" value="P:immune system process"/>
    <property type="evidence" value="ECO:0007669"/>
    <property type="project" value="UniProtKB-KW"/>
</dbReference>
<comment type="subcellular location">
    <subcellularLocation>
        <location evidence="1">Chromosome</location>
    </subcellularLocation>
    <subcellularLocation>
        <location evidence="2">Cytoplasm</location>
    </subcellularLocation>
    <subcellularLocation>
        <location evidence="3">Nucleus</location>
        <location evidence="3">Nuclear pore complex</location>
    </subcellularLocation>
    <subcellularLocation>
        <location evidence="4">Nucleus</location>
        <location evidence="4">Nucleoplasm</location>
    </subcellularLocation>
</comment>
<keyword evidence="13" id="KW-0391">Immunity</keyword>
<accession>A0AAV7UFW0</accession>
<evidence type="ECO:0000256" key="6">
    <source>
        <dbReference type="ARBA" id="ARBA00022448"/>
    </source>
</evidence>
<feature type="region of interest" description="Disordered" evidence="26">
    <location>
        <begin position="161"/>
        <end position="243"/>
    </location>
</feature>
<evidence type="ECO:0000256" key="18">
    <source>
        <dbReference type="ARBA" id="ARBA00023132"/>
    </source>
</evidence>
<dbReference type="PROSITE" id="PS50250">
    <property type="entry name" value="PCI"/>
    <property type="match status" value="1"/>
</dbReference>
<dbReference type="GO" id="GO:0005737">
    <property type="term" value="C:cytoplasm"/>
    <property type="evidence" value="ECO:0007669"/>
    <property type="project" value="UniProtKB-SubCell"/>
</dbReference>
<evidence type="ECO:0000256" key="22">
    <source>
        <dbReference type="ARBA" id="ARBA00048940"/>
    </source>
</evidence>
<dbReference type="InterPro" id="IPR031910">
    <property type="entry name" value="GANP_CID_dom"/>
</dbReference>
<dbReference type="EMBL" id="JANPWB010000005">
    <property type="protein sequence ID" value="KAJ1187895.1"/>
    <property type="molecule type" value="Genomic_DNA"/>
</dbReference>
<keyword evidence="11" id="KW-0808">Transferase</keyword>
<comment type="similarity">
    <text evidence="21">Belongs to the SAC3 family.</text>
</comment>
<evidence type="ECO:0000256" key="4">
    <source>
        <dbReference type="ARBA" id="ARBA00004642"/>
    </source>
</evidence>
<keyword evidence="6" id="KW-0813">Transport</keyword>
<keyword evidence="19" id="KW-0539">Nucleus</keyword>
<dbReference type="Pfam" id="PF16766">
    <property type="entry name" value="CID_GANP"/>
    <property type="match status" value="1"/>
</dbReference>
<evidence type="ECO:0000256" key="17">
    <source>
        <dbReference type="ARBA" id="ARBA00023054"/>
    </source>
</evidence>
<gene>
    <name evidence="28" type="ORF">NDU88_004661</name>
</gene>
<keyword evidence="7" id="KW-0158">Chromosome</keyword>
<dbReference type="GO" id="GO:0005694">
    <property type="term" value="C:chromosome"/>
    <property type="evidence" value="ECO:0007669"/>
    <property type="project" value="UniProtKB-SubCell"/>
</dbReference>
<feature type="compositionally biased region" description="Low complexity" evidence="26">
    <location>
        <begin position="54"/>
        <end position="76"/>
    </location>
</feature>
<feature type="region of interest" description="Disordered" evidence="26">
    <location>
        <begin position="855"/>
        <end position="917"/>
    </location>
</feature>
<keyword evidence="10" id="KW-0597">Phosphoprotein</keyword>
<feature type="compositionally biased region" description="Low complexity" evidence="26">
    <location>
        <begin position="901"/>
        <end position="917"/>
    </location>
</feature>
<feature type="region of interest" description="Disordered" evidence="26">
    <location>
        <begin position="1925"/>
        <end position="1944"/>
    </location>
</feature>
<sequence length="1979" mass="221680">MASISFTSQSANLNTSTGNTAIFSKPAPSGTQAPVFSFTLPSKKCEEETAPTKAPFASAGSSFVSFSSSSGLPPSGQAFQMRPSVKLEREEMDSSSEPPSVLVKGQKRKDEDYSTCRTEHNTAEDPETTSKSDHPPEKRSLLLNRPSNKLFGRVLKDVLKSNEQTGRQWEVKHEKSVPEVGELEQPATSQASRCLMQSVAAQQGTEQSRTKKGKRRDSAGKNAQRQLRRRSSSAGIVGELSPSEPTAIQIKNIPDHLNKPGIIKKKFDRYGKVGRIYCRPEKKAVTIHFQNHEAAEQARQQEQGWTPDIQIFFVKKKSGPGTKQLSSAEKSGVMLQESIGKQSAEDQSYEQSPLRKSLVRSSVISGSLLTKGSPIKKSGSSKLLLFDVDPLDSGSDSHSSDSVVSSLSVSLSHLSGMLVENAEERYRILDQRDRILRQARVKRKDLDQAHIYVGTCPDMCPEKERYMRETRNQLSIYEIIPGTDKVDHAAAVKEYSRSSADQEEPLPHELRPTPVLCMTMDYLITHIMDQGKDNYREWYDFVWNRTRAIRKDITQQHLCDQATVSLIEKCMRFHIHCAHHLCEEPRSAFEAKINLENTTKCLQSLKEMYQDLANKGTRCSCEAEFRGYSVLLNLNKGDILREVQQFQPDVRNSPEVKFAVQAFAAFNSTNFVRFFRLVKSATYLSGCILHSYFNQIRRDALMALNIAYTSNQRSTVFPVETVVRMLLFRDCDEASDFLASYGLSVSDGFVELNRLSFSEPEGTLKPTKSVFIEQKREISIGEVVNGGPLPHVTPHVPVCSFNNQNKYVGDGLGNEQTSSSPRVDVEVIGGQTEDKDLGPDVSLVKVRPQVLPASLPAPQPLLSSVPPLPASAPTFTPRQVLTRSSLQPDPPSAFTLQPPLASLSVQPEPSSSSAFSLHQPLARATELLKATDFTFQQPLVHSRMQPETSSVLTAHPTPVQTLTSGSPKASEFKFQQPHVQPSVQQKTPKASEFTFQTPTPLIRSQAPSAFAVQAPLVRPLAQPATSATSAFTAPQSVVRPTVHSESVAVSFTTNQPVPPAVQPKPEFTEQHISEVVEELVEESLKEHCKALSENVAAYASTALSVSSTEVNELLTAVTTEFLNSVAKEVITMEKRRMEAEKHRVEEEKRKAEELKRKAEETRLKEERRHLIAQLSQELCSELAEEVVKESTVQLSSTELNSACEEDRRQRVARCSQQVSHELTFLFLEEEIFQTAKQALQELQCYSKYLQRWRMVVVARKKLRRQMRAFPAAPCCMDHKDKLKALLPSAVSPPNRDLLAKGILQLGHAGNLGVSYTRLQWLKEQSMHQMKVQYFHQQLLCEAAWTPLDLPSLIAENLPVYCEHVFWKMVLLLPDSEASQDDGCSRLLSEWLKAKFTREEESAPRAADAENRIQTLAAFKAVGRREEQPVRVHVCVKTAVGTLSNVELEQSETRKDLLGTSGLVLLLPPSVTSKDLAEEDVYWLSALLQLKQLLQAKPFHPVVPLVILVPNQEDPSLDREEEVEEGLMLQDLISANLISEYIIVQIPESVIDLRGSSQVSQAVKWLVSHTRSASELCCQTLLQFIEDGVCREFSIPFCHDQAERQRAGLCSQEPSAIVELYNSVLLFLADVVSSDHLSELSWPVTEFSEPGGNATLPHLHWNTPEHLTWLKKVVLSFQIPHMDRPPLRAPWRPVCSMIFQYVAQIPSSLLTLPILESRVENLLSKTYDKWKKQEFFCSGEEGPSVQDIPWGDLFMVCIDHKLRDWKPPRLPIASDVLTEDGQVGVYFFKDDLKTFVQPVSWKPARMNTLREIEERGLKSALLSQSRALALHRRTSASQSPIQHVSANTTLQSPREVDITYVPSREELLPEKLSRSLQAEKEESQRFEDQLHRWLAEDLTADSGVSTFPLYIPQTIVSTPEAIQILGRPPTKSQDHIGSPKERTGSLSERLEKLRNLIRSSREQDKACDLHLSTLIDVLDN</sequence>
<dbReference type="InterPro" id="IPR000717">
    <property type="entry name" value="PCI_dom"/>
</dbReference>
<keyword evidence="29" id="KW-1185">Reference proteome</keyword>
<evidence type="ECO:0000256" key="25">
    <source>
        <dbReference type="SAM" id="Coils"/>
    </source>
</evidence>